<organism evidence="3 4">
    <name type="scientific">Candidatus Wallbacteria bacterium HGW-Wallbacteria-1</name>
    <dbReference type="NCBI Taxonomy" id="2013854"/>
    <lineage>
        <taxon>Bacteria</taxon>
        <taxon>Candidatus Walliibacteriota</taxon>
    </lineage>
</organism>
<dbReference type="GO" id="GO:0016887">
    <property type="term" value="F:ATP hydrolysis activity"/>
    <property type="evidence" value="ECO:0007669"/>
    <property type="project" value="InterPro"/>
</dbReference>
<dbReference type="InterPro" id="IPR038729">
    <property type="entry name" value="Rad50/SbcC_AAA"/>
</dbReference>
<dbReference type="PANTHER" id="PTHR32114">
    <property type="entry name" value="ABC TRANSPORTER ABCH.3"/>
    <property type="match status" value="1"/>
</dbReference>
<sequence length="1158" mass="129038">MKLINLVMQALGPYSDRVFLDFHSLGDSSLFLVHGPTGCGKSTIMDAITYALFGQTSVNERSLEQMRSQWADPGTETMVSLVFRSGNGIFRVQRFPAQEVAKKRGDGTRTEAARVFLWDLSDLSHDKFSKESPEGRLLASKSREANERITEILGFDAHQFRQVVMLPQGRFREILTSSSAEREKILETLFSTSFYRQIQEQLRQDARKARQETEEFIRAREAIVTAWDLKDGAELEAFLMNAEIEITTLETQLDSSRLKRETLDRVMEFLRNARRVREEASAAVTKLEKCRAGTSMVEADEELLKQGRQASELLPLARLWSEGLTGYKKAENDFARSRQRLIDAGEMARAASDTHRNASIIADHPDTGIAACLARVSRLREHLEQLTRALEAQKTAMRSCSQRDSERINMGKMESDLSAENQNLEKTLQAMESIEVQVSAGAGALDRVSLNEAQCGKWKEKMDQAMNLIRTAAAVNSMQQQLDIAMVRHSSLKSDHLRIQSDFRCNEAVRIAAGLTEGKPCPVCGSCDHPSPAGTGFSSADSVIESDSGVSMNISSWNELEALAEEVTVAGEEVAGKNAELQAALDEFSARENEMVASLQAAELLSDDLIVPFREREMVARAEHLFALCKTAFHNYDSMRRENSRRAAEHRKISEHHTFLRDSVRNIREKVKSIEANLGNVRKNLETLTVAAAAAETRAMESLASIPESLREKALIEKEIQQTEAGVMRLRNQLEQAEKSHANAKSELAAATEAHQKGGELVEEAHQMLLRRASDLSSALREHSYIDSDSSELVTGVIESEVESSEVHDRIHGTDGYFQKIMGDLEQITESVQSRGGISGIEAFIRKHRDDLLTLSNSVNDLTVRVENQNDEWQKLTSVLRAFQWIISEVGDPFELFCNQYERQTVADAGDAMEISGEMEQIAVETLLTRLTEEVSGEFEKAAEQKGNLGDRIKRLKRDIQRIADISLAGSEAEARFRFIQTAFEAADGRGNNTRRIPFHRFVLGTLLDDVLFAASRRLLSMSKGRYRLERAMSLDDGRRTTGLDLDVFDEYTGESRAVSTLSGGEGFMASLSLALGLADIVQERAGGVRMDTVFIDEGFGSLDSEALGKAIDTLMELRKGGRTVGIISHVPELRERIDVRLEVKQGPCGSRAEFVMS</sequence>
<reference evidence="3 4" key="1">
    <citation type="journal article" date="2017" name="ISME J.">
        <title>Potential for microbial H2 and metal transformations associated with novel bacteria and archaea in deep terrestrial subsurface sediments.</title>
        <authorList>
            <person name="Hernsdorf A.W."/>
            <person name="Amano Y."/>
            <person name="Miyakawa K."/>
            <person name="Ise K."/>
            <person name="Suzuki Y."/>
            <person name="Anantharaman K."/>
            <person name="Probst A."/>
            <person name="Burstein D."/>
            <person name="Thomas B.C."/>
            <person name="Banfield J.F."/>
        </authorList>
    </citation>
    <scope>NUCLEOTIDE SEQUENCE [LARGE SCALE GENOMIC DNA]</scope>
    <source>
        <strain evidence="3">HGW-Wallbacteria-1</strain>
    </source>
</reference>
<dbReference type="Proteomes" id="UP000233256">
    <property type="component" value="Unassembled WGS sequence"/>
</dbReference>
<proteinExistence type="predicted"/>
<comment type="caution">
    <text evidence="3">The sequence shown here is derived from an EMBL/GenBank/DDBJ whole genome shotgun (WGS) entry which is preliminary data.</text>
</comment>
<dbReference type="PANTHER" id="PTHR32114:SF2">
    <property type="entry name" value="ABC TRANSPORTER ABCH.3"/>
    <property type="match status" value="1"/>
</dbReference>
<dbReference type="SUPFAM" id="SSF52540">
    <property type="entry name" value="P-loop containing nucleoside triphosphate hydrolases"/>
    <property type="match status" value="1"/>
</dbReference>
<protein>
    <recommendedName>
        <fullName evidence="2">Rad50/SbcC-type AAA domain-containing protein</fullName>
    </recommendedName>
</protein>
<dbReference type="InterPro" id="IPR027417">
    <property type="entry name" value="P-loop_NTPase"/>
</dbReference>
<dbReference type="AlphaFoldDB" id="A0A2N1PLD7"/>
<feature type="coiled-coil region" evidence="1">
    <location>
        <begin position="713"/>
        <end position="754"/>
    </location>
</feature>
<dbReference type="Pfam" id="PF13558">
    <property type="entry name" value="SbcC_Walker_B"/>
    <property type="match status" value="1"/>
</dbReference>
<dbReference type="Pfam" id="PF13476">
    <property type="entry name" value="AAA_23"/>
    <property type="match status" value="1"/>
</dbReference>
<evidence type="ECO:0000256" key="1">
    <source>
        <dbReference type="SAM" id="Coils"/>
    </source>
</evidence>
<dbReference type="GO" id="GO:0006302">
    <property type="term" value="P:double-strand break repair"/>
    <property type="evidence" value="ECO:0007669"/>
    <property type="project" value="InterPro"/>
</dbReference>
<evidence type="ECO:0000313" key="4">
    <source>
        <dbReference type="Proteomes" id="UP000233256"/>
    </source>
</evidence>
<keyword evidence="1" id="KW-0175">Coiled coil</keyword>
<dbReference type="Gene3D" id="3.40.50.300">
    <property type="entry name" value="P-loop containing nucleotide triphosphate hydrolases"/>
    <property type="match status" value="2"/>
</dbReference>
<accession>A0A2N1PLD7</accession>
<feature type="coiled-coil region" evidence="1">
    <location>
        <begin position="195"/>
        <end position="259"/>
    </location>
</feature>
<feature type="domain" description="Rad50/SbcC-type AAA" evidence="2">
    <location>
        <begin position="6"/>
        <end position="215"/>
    </location>
</feature>
<dbReference type="EMBL" id="PGXC01000024">
    <property type="protein sequence ID" value="PKK89145.1"/>
    <property type="molecule type" value="Genomic_DNA"/>
</dbReference>
<name>A0A2N1PLD7_9BACT</name>
<evidence type="ECO:0000313" key="3">
    <source>
        <dbReference type="EMBL" id="PKK89145.1"/>
    </source>
</evidence>
<gene>
    <name evidence="3" type="ORF">CVV64_15675</name>
</gene>
<evidence type="ECO:0000259" key="2">
    <source>
        <dbReference type="Pfam" id="PF13476"/>
    </source>
</evidence>
<feature type="coiled-coil region" evidence="1">
    <location>
        <begin position="369"/>
        <end position="437"/>
    </location>
</feature>